<comment type="caution">
    <text evidence="2">The sequence shown here is derived from an EMBL/GenBank/DDBJ whole genome shotgun (WGS) entry which is preliminary data.</text>
</comment>
<protein>
    <submittedName>
        <fullName evidence="2">Uncharacterized protein</fullName>
    </submittedName>
</protein>
<feature type="compositionally biased region" description="Basic and acidic residues" evidence="1">
    <location>
        <begin position="47"/>
        <end position="58"/>
    </location>
</feature>
<feature type="region of interest" description="Disordered" evidence="1">
    <location>
        <begin position="47"/>
        <end position="99"/>
    </location>
</feature>
<name>A0A9D4T173_RHISA</name>
<gene>
    <name evidence="2" type="ORF">HPB52_016837</name>
</gene>
<organism evidence="2 3">
    <name type="scientific">Rhipicephalus sanguineus</name>
    <name type="common">Brown dog tick</name>
    <name type="synonym">Ixodes sanguineus</name>
    <dbReference type="NCBI Taxonomy" id="34632"/>
    <lineage>
        <taxon>Eukaryota</taxon>
        <taxon>Metazoa</taxon>
        <taxon>Ecdysozoa</taxon>
        <taxon>Arthropoda</taxon>
        <taxon>Chelicerata</taxon>
        <taxon>Arachnida</taxon>
        <taxon>Acari</taxon>
        <taxon>Parasitiformes</taxon>
        <taxon>Ixodida</taxon>
        <taxon>Ixodoidea</taxon>
        <taxon>Ixodidae</taxon>
        <taxon>Rhipicephalinae</taxon>
        <taxon>Rhipicephalus</taxon>
        <taxon>Rhipicephalus</taxon>
    </lineage>
</organism>
<reference evidence="2" key="1">
    <citation type="journal article" date="2020" name="Cell">
        <title>Large-Scale Comparative Analyses of Tick Genomes Elucidate Their Genetic Diversity and Vector Capacities.</title>
        <authorList>
            <consortium name="Tick Genome and Microbiome Consortium (TIGMIC)"/>
            <person name="Jia N."/>
            <person name="Wang J."/>
            <person name="Shi W."/>
            <person name="Du L."/>
            <person name="Sun Y."/>
            <person name="Zhan W."/>
            <person name="Jiang J.F."/>
            <person name="Wang Q."/>
            <person name="Zhang B."/>
            <person name="Ji P."/>
            <person name="Bell-Sakyi L."/>
            <person name="Cui X.M."/>
            <person name="Yuan T.T."/>
            <person name="Jiang B.G."/>
            <person name="Yang W.F."/>
            <person name="Lam T.T."/>
            <person name="Chang Q.C."/>
            <person name="Ding S.J."/>
            <person name="Wang X.J."/>
            <person name="Zhu J.G."/>
            <person name="Ruan X.D."/>
            <person name="Zhao L."/>
            <person name="Wei J.T."/>
            <person name="Ye R.Z."/>
            <person name="Que T.C."/>
            <person name="Du C.H."/>
            <person name="Zhou Y.H."/>
            <person name="Cheng J.X."/>
            <person name="Dai P.F."/>
            <person name="Guo W.B."/>
            <person name="Han X.H."/>
            <person name="Huang E.J."/>
            <person name="Li L.F."/>
            <person name="Wei W."/>
            <person name="Gao Y.C."/>
            <person name="Liu J.Z."/>
            <person name="Shao H.Z."/>
            <person name="Wang X."/>
            <person name="Wang C.C."/>
            <person name="Yang T.C."/>
            <person name="Huo Q.B."/>
            <person name="Li W."/>
            <person name="Chen H.Y."/>
            <person name="Chen S.E."/>
            <person name="Zhou L.G."/>
            <person name="Ni X.B."/>
            <person name="Tian J.H."/>
            <person name="Sheng Y."/>
            <person name="Liu T."/>
            <person name="Pan Y.S."/>
            <person name="Xia L.Y."/>
            <person name="Li J."/>
            <person name="Zhao F."/>
            <person name="Cao W.C."/>
        </authorList>
    </citation>
    <scope>NUCLEOTIDE SEQUENCE</scope>
    <source>
        <strain evidence="2">Rsan-2018</strain>
    </source>
</reference>
<feature type="region of interest" description="Disordered" evidence="1">
    <location>
        <begin position="112"/>
        <end position="182"/>
    </location>
</feature>
<evidence type="ECO:0000256" key="1">
    <source>
        <dbReference type="SAM" id="MobiDB-lite"/>
    </source>
</evidence>
<evidence type="ECO:0000313" key="2">
    <source>
        <dbReference type="EMBL" id="KAH7962547.1"/>
    </source>
</evidence>
<keyword evidence="3" id="KW-1185">Reference proteome</keyword>
<evidence type="ECO:0000313" key="3">
    <source>
        <dbReference type="Proteomes" id="UP000821837"/>
    </source>
</evidence>
<dbReference type="Proteomes" id="UP000821837">
    <property type="component" value="Chromosome 3"/>
</dbReference>
<reference evidence="2" key="2">
    <citation type="submission" date="2021-09" db="EMBL/GenBank/DDBJ databases">
        <authorList>
            <person name="Jia N."/>
            <person name="Wang J."/>
            <person name="Shi W."/>
            <person name="Du L."/>
            <person name="Sun Y."/>
            <person name="Zhan W."/>
            <person name="Jiang J."/>
            <person name="Wang Q."/>
            <person name="Zhang B."/>
            <person name="Ji P."/>
            <person name="Sakyi L.B."/>
            <person name="Cui X."/>
            <person name="Yuan T."/>
            <person name="Jiang B."/>
            <person name="Yang W."/>
            <person name="Lam T.T.-Y."/>
            <person name="Chang Q."/>
            <person name="Ding S."/>
            <person name="Wang X."/>
            <person name="Zhu J."/>
            <person name="Ruan X."/>
            <person name="Zhao L."/>
            <person name="Wei J."/>
            <person name="Que T."/>
            <person name="Du C."/>
            <person name="Cheng J."/>
            <person name="Dai P."/>
            <person name="Han X."/>
            <person name="Huang E."/>
            <person name="Gao Y."/>
            <person name="Liu J."/>
            <person name="Shao H."/>
            <person name="Ye R."/>
            <person name="Li L."/>
            <person name="Wei W."/>
            <person name="Wang X."/>
            <person name="Wang C."/>
            <person name="Huo Q."/>
            <person name="Li W."/>
            <person name="Guo W."/>
            <person name="Chen H."/>
            <person name="Chen S."/>
            <person name="Zhou L."/>
            <person name="Zhou L."/>
            <person name="Ni X."/>
            <person name="Tian J."/>
            <person name="Zhou Y."/>
            <person name="Sheng Y."/>
            <person name="Liu T."/>
            <person name="Pan Y."/>
            <person name="Xia L."/>
            <person name="Li J."/>
            <person name="Zhao F."/>
            <person name="Cao W."/>
        </authorList>
    </citation>
    <scope>NUCLEOTIDE SEQUENCE</scope>
    <source>
        <strain evidence="2">Rsan-2018</strain>
        <tissue evidence="2">Larvae</tissue>
    </source>
</reference>
<sequence length="182" mass="19881">MFAHLRRTGYAEVVVPPTWTISTTSPRNVRFARVITSPRARIASEDFKFHTSYGKEQKLGATRNPKNPTTPREQNLSHLSRPPAGGPEVRRPEGTATGCWRKITARARTVLPLRTRGDPSPGAGRATNYALARMDDRDPGADPGPSAIPVLGPASSTSASRNRQRKALVPLGPIESRDKPKR</sequence>
<dbReference type="AlphaFoldDB" id="A0A9D4T173"/>
<accession>A0A9D4T173</accession>
<feature type="compositionally biased region" description="Polar residues" evidence="1">
    <location>
        <begin position="64"/>
        <end position="78"/>
    </location>
</feature>
<dbReference type="EMBL" id="JABSTV010001249">
    <property type="protein sequence ID" value="KAH7962547.1"/>
    <property type="molecule type" value="Genomic_DNA"/>
</dbReference>
<proteinExistence type="predicted"/>